<accession>A0A3T1D1G6</accession>
<dbReference type="SUPFAM" id="SSF101478">
    <property type="entry name" value="ADP-ribosylglycohydrolase"/>
    <property type="match status" value="1"/>
</dbReference>
<dbReference type="InterPro" id="IPR005502">
    <property type="entry name" value="Ribosyl_crysJ1"/>
</dbReference>
<evidence type="ECO:0000256" key="1">
    <source>
        <dbReference type="PIRSR" id="PIRSR605502-1"/>
    </source>
</evidence>
<reference evidence="2 3" key="1">
    <citation type="submission" date="2019-01" db="EMBL/GenBank/DDBJ databases">
        <title>Complete genome sequence of Cohnella hallensis HS21 isolated from Korean fir (Abies koreana) rhizospheric soil.</title>
        <authorList>
            <person name="Jiang L."/>
            <person name="Kang S.W."/>
            <person name="Kim S."/>
            <person name="Jung J."/>
            <person name="Kim C.Y."/>
            <person name="Kim D.H."/>
            <person name="Kim S.W."/>
            <person name="Lee J."/>
        </authorList>
    </citation>
    <scope>NUCLEOTIDE SEQUENCE [LARGE SCALE GENOMIC DNA]</scope>
    <source>
        <strain evidence="2 3">HS21</strain>
    </source>
</reference>
<keyword evidence="1" id="KW-0460">Magnesium</keyword>
<dbReference type="Gene3D" id="1.10.4080.10">
    <property type="entry name" value="ADP-ribosylation/Crystallin J1"/>
    <property type="match status" value="1"/>
</dbReference>
<feature type="binding site" evidence="1">
    <location>
        <position position="281"/>
    </location>
    <ligand>
        <name>Mg(2+)</name>
        <dbReference type="ChEBI" id="CHEBI:18420"/>
        <label>1</label>
    </ligand>
</feature>
<evidence type="ECO:0008006" key="4">
    <source>
        <dbReference type="Google" id="ProtNLM"/>
    </source>
</evidence>
<keyword evidence="1" id="KW-0479">Metal-binding</keyword>
<dbReference type="GO" id="GO:0046872">
    <property type="term" value="F:metal ion binding"/>
    <property type="evidence" value="ECO:0007669"/>
    <property type="project" value="UniProtKB-KW"/>
</dbReference>
<dbReference type="RefSeq" id="WP_157993969.1">
    <property type="nucleotide sequence ID" value="NZ_AP019400.1"/>
</dbReference>
<dbReference type="AlphaFoldDB" id="A0A3T1D1G6"/>
<feature type="binding site" evidence="1">
    <location>
        <position position="53"/>
    </location>
    <ligand>
        <name>Mg(2+)</name>
        <dbReference type="ChEBI" id="CHEBI:18420"/>
        <label>1</label>
    </ligand>
</feature>
<protein>
    <recommendedName>
        <fullName evidence="4">ADP-ribosylglycohydrolase</fullName>
    </recommendedName>
</protein>
<evidence type="ECO:0000313" key="3">
    <source>
        <dbReference type="Proteomes" id="UP000289856"/>
    </source>
</evidence>
<dbReference type="Proteomes" id="UP000289856">
    <property type="component" value="Chromosome"/>
</dbReference>
<evidence type="ECO:0000313" key="2">
    <source>
        <dbReference type="EMBL" id="BBI31957.1"/>
    </source>
</evidence>
<dbReference type="OrthoDB" id="9761704at2"/>
<feature type="binding site" evidence="1">
    <location>
        <position position="54"/>
    </location>
    <ligand>
        <name>Mg(2+)</name>
        <dbReference type="ChEBI" id="CHEBI:18420"/>
        <label>1</label>
    </ligand>
</feature>
<feature type="binding site" evidence="1">
    <location>
        <position position="279"/>
    </location>
    <ligand>
        <name>Mg(2+)</name>
        <dbReference type="ChEBI" id="CHEBI:18420"/>
        <label>1</label>
    </ligand>
</feature>
<dbReference type="EMBL" id="AP019400">
    <property type="protein sequence ID" value="BBI31957.1"/>
    <property type="molecule type" value="Genomic_DNA"/>
</dbReference>
<comment type="cofactor">
    <cofactor evidence="1">
        <name>Mg(2+)</name>
        <dbReference type="ChEBI" id="CHEBI:18420"/>
    </cofactor>
    <text evidence="1">Binds 2 magnesium ions per subunit.</text>
</comment>
<organism evidence="2 3">
    <name type="scientific">Cohnella abietis</name>
    <dbReference type="NCBI Taxonomy" id="2507935"/>
    <lineage>
        <taxon>Bacteria</taxon>
        <taxon>Bacillati</taxon>
        <taxon>Bacillota</taxon>
        <taxon>Bacilli</taxon>
        <taxon>Bacillales</taxon>
        <taxon>Paenibacillaceae</taxon>
        <taxon>Cohnella</taxon>
    </lineage>
</organism>
<keyword evidence="3" id="KW-1185">Reference proteome</keyword>
<sequence>MKLSLQDYRSKLEGCWLGKNIGGTLGAPFECKRGVFDVSFYTQELYGEPLPNDDLDLQLIWLNAAEKYGTAVNARILAEYWISYISPNMGEYGAGKNNLRAGLVPPLSGYYHNLYRDSNGAFIRSEIWACLAPGHPEIAAKYAYEDAIVDHSHEGVYAEVFCAAIESAAFVESDTYRLIAIGLSYIPEESGVAKAVKTAIESYQSGVTWQEARINVLTAVPGSFGLLSTSAIDPQQDDVPVGPIGYDAPSNVGIMIIGWLYGEGDFEKSICIATNCGEDTDCTAATIGSILGIILGKEGLPSKWLDPIGDTIKTITLNVCDQGTRIPTTVGELTERVLRLAPTFLGTEYCDLLHAGEGYQVEMNEGDQLFDHPVRINAWKNKSFKDTLSLSPFGVKYDFSIFNAFIDYGQDPIVSAGKPRTFKLVIENNLFMQQFIQVKWHVPAEWEVTPGTHLSVPLEHYHCNIGTTEIEFTLTAHQLNQPRYDLLIEMTSVGRPTKGIVPIVLLNTGN</sequence>
<dbReference type="KEGG" id="cohn:KCTCHS21_13560"/>
<name>A0A3T1D1G6_9BACL</name>
<dbReference type="InterPro" id="IPR036705">
    <property type="entry name" value="Ribosyl_crysJ1_sf"/>
</dbReference>
<dbReference type="Pfam" id="PF03747">
    <property type="entry name" value="ADP_ribosyl_GH"/>
    <property type="match status" value="1"/>
</dbReference>
<gene>
    <name evidence="2" type="ORF">KCTCHS21_13560</name>
</gene>
<proteinExistence type="predicted"/>